<name>M1UZX2_9CORY</name>
<dbReference type="PATRIC" id="fig|1121353.3.peg.2020"/>
<dbReference type="EMBL" id="CP004354">
    <property type="protein sequence ID" value="AGG67418.1"/>
    <property type="molecule type" value="Genomic_DNA"/>
</dbReference>
<dbReference type="InterPro" id="IPR000675">
    <property type="entry name" value="Cutinase/axe"/>
</dbReference>
<evidence type="ECO:0000256" key="1">
    <source>
        <dbReference type="ARBA" id="ARBA00022801"/>
    </source>
</evidence>
<dbReference type="AlphaFoldDB" id="M1UZX2"/>
<dbReference type="Proteomes" id="UP000011760">
    <property type="component" value="Chromosome"/>
</dbReference>
<dbReference type="Gene3D" id="3.40.50.1820">
    <property type="entry name" value="alpha/beta hydrolase"/>
    <property type="match status" value="1"/>
</dbReference>
<dbReference type="eggNOG" id="ENOG5031ZV4">
    <property type="taxonomic scope" value="Bacteria"/>
</dbReference>
<dbReference type="SMART" id="SM01110">
    <property type="entry name" value="Cutinase"/>
    <property type="match status" value="1"/>
</dbReference>
<dbReference type="STRING" id="1121353.H924_09900"/>
<reference evidence="2 3" key="1">
    <citation type="submission" date="2013-02" db="EMBL/GenBank/DDBJ databases">
        <title>The complete genome sequence of Corynebacterium callunae DSM 20147.</title>
        <authorList>
            <person name="Ruckert C."/>
            <person name="Albersmeier A."/>
            <person name="Kalinowski J."/>
        </authorList>
    </citation>
    <scope>NUCLEOTIDE SEQUENCE [LARGE SCALE GENOMIC DNA]</scope>
    <source>
        <strain evidence="2 3">DSM 20147</strain>
    </source>
</reference>
<dbReference type="GO" id="GO:0016787">
    <property type="term" value="F:hydrolase activity"/>
    <property type="evidence" value="ECO:0007669"/>
    <property type="project" value="UniProtKB-KW"/>
</dbReference>
<dbReference type="HOGENOM" id="CLU_813082_0_0_11"/>
<sequence>MGEAVEINMRIRRAFLSILAISTLGILGDNTSALAQSSWQSANATETHEEYLARIVNPTDDSILKIHPALNPEVYGEVYDPPQPGECPAVVAVVARGSEQNSQIRPTRYTSESPWTSNGFEERTIRAFFGHLEQYQLETTGNSVMKDVYVMGLSDAEYPAALPLSSQGSSAIEFGASLSSGRESVLTTNENFEAESGCTPQYLLVGYSQGVLVLDGYEAELKARNQYIGSLYIANPALQFDDPTVIGHQPIRGGVLSSLEEPNKGAPIINYCLPGDIVCDRSIQQLSASGPEMAGEPFLTEDARLNQVHLQYFRTEKPWDKEIYATVGSWIKKASN</sequence>
<protein>
    <recommendedName>
        <fullName evidence="4">PE-PPE domain-containing protein</fullName>
    </recommendedName>
</protein>
<accession>M1UZX2</accession>
<organism evidence="2 3">
    <name type="scientific">Corynebacterium callunae DSM 20147</name>
    <dbReference type="NCBI Taxonomy" id="1121353"/>
    <lineage>
        <taxon>Bacteria</taxon>
        <taxon>Bacillati</taxon>
        <taxon>Actinomycetota</taxon>
        <taxon>Actinomycetes</taxon>
        <taxon>Mycobacteriales</taxon>
        <taxon>Corynebacteriaceae</taxon>
        <taxon>Corynebacterium</taxon>
    </lineage>
</organism>
<keyword evidence="1" id="KW-0378">Hydrolase</keyword>
<keyword evidence="3" id="KW-1185">Reference proteome</keyword>
<dbReference type="InterPro" id="IPR029058">
    <property type="entry name" value="AB_hydrolase_fold"/>
</dbReference>
<evidence type="ECO:0000313" key="2">
    <source>
        <dbReference type="EMBL" id="AGG67418.1"/>
    </source>
</evidence>
<evidence type="ECO:0008006" key="4">
    <source>
        <dbReference type="Google" id="ProtNLM"/>
    </source>
</evidence>
<dbReference type="KEGG" id="ccn:H924_09900"/>
<gene>
    <name evidence="2" type="ORF">H924_09900</name>
</gene>
<dbReference type="SUPFAM" id="SSF53474">
    <property type="entry name" value="alpha/beta-Hydrolases"/>
    <property type="match status" value="1"/>
</dbReference>
<evidence type="ECO:0000313" key="3">
    <source>
        <dbReference type="Proteomes" id="UP000011760"/>
    </source>
</evidence>
<proteinExistence type="predicted"/>